<dbReference type="InterPro" id="IPR046522">
    <property type="entry name" value="DUF6699"/>
</dbReference>
<organism evidence="2 3">
    <name type="scientific">Suillus subaureus</name>
    <dbReference type="NCBI Taxonomy" id="48587"/>
    <lineage>
        <taxon>Eukaryota</taxon>
        <taxon>Fungi</taxon>
        <taxon>Dikarya</taxon>
        <taxon>Basidiomycota</taxon>
        <taxon>Agaricomycotina</taxon>
        <taxon>Agaricomycetes</taxon>
        <taxon>Agaricomycetidae</taxon>
        <taxon>Boletales</taxon>
        <taxon>Suillineae</taxon>
        <taxon>Suillaceae</taxon>
        <taxon>Suillus</taxon>
    </lineage>
</organism>
<name>A0A9P7E925_9AGAM</name>
<evidence type="ECO:0000313" key="3">
    <source>
        <dbReference type="Proteomes" id="UP000807769"/>
    </source>
</evidence>
<evidence type="ECO:0000313" key="2">
    <source>
        <dbReference type="EMBL" id="KAG1814402.1"/>
    </source>
</evidence>
<dbReference type="Proteomes" id="UP000807769">
    <property type="component" value="Unassembled WGS sequence"/>
</dbReference>
<proteinExistence type="predicted"/>
<evidence type="ECO:0000259" key="1">
    <source>
        <dbReference type="Pfam" id="PF20415"/>
    </source>
</evidence>
<dbReference type="Pfam" id="PF20415">
    <property type="entry name" value="DUF6699"/>
    <property type="match status" value="1"/>
</dbReference>
<dbReference type="AlphaFoldDB" id="A0A9P7E925"/>
<sequence>MFNRPALPARQPDYNVWSFPTGSLTWTPYMNGPSYLPEPAHWAPVTLFAMPWPQIVDERPVIVPELAINPFQPAMPILQWDIRQNPITARLTTGAHISTDLAHVLSSHITDIPVGIIEIAIPACPMAYMWDAIRVQRSSAIKVQDVLDVIYEWLQKPLTQAEMEHIEHVNPNGVEAILWALHERASTSLTLQGWEHRQGPRRIDCLGDIRRWMGLCYSPTGQGMQLVLNLETVHRL</sequence>
<gene>
    <name evidence="2" type="ORF">BJ212DRAFT_1482133</name>
</gene>
<comment type="caution">
    <text evidence="2">The sequence shown here is derived from an EMBL/GenBank/DDBJ whole genome shotgun (WGS) entry which is preliminary data.</text>
</comment>
<accession>A0A9P7E925</accession>
<protein>
    <recommendedName>
        <fullName evidence="1">DUF6699 domain-containing protein</fullName>
    </recommendedName>
</protein>
<feature type="domain" description="DUF6699" evidence="1">
    <location>
        <begin position="78"/>
        <end position="218"/>
    </location>
</feature>
<keyword evidence="3" id="KW-1185">Reference proteome</keyword>
<reference evidence="2" key="1">
    <citation type="journal article" date="2020" name="New Phytol.">
        <title>Comparative genomics reveals dynamic genome evolution in host specialist ectomycorrhizal fungi.</title>
        <authorList>
            <person name="Lofgren L.A."/>
            <person name="Nguyen N.H."/>
            <person name="Vilgalys R."/>
            <person name="Ruytinx J."/>
            <person name="Liao H.L."/>
            <person name="Branco S."/>
            <person name="Kuo A."/>
            <person name="LaButti K."/>
            <person name="Lipzen A."/>
            <person name="Andreopoulos W."/>
            <person name="Pangilinan J."/>
            <person name="Riley R."/>
            <person name="Hundley H."/>
            <person name="Na H."/>
            <person name="Barry K."/>
            <person name="Grigoriev I.V."/>
            <person name="Stajich J.E."/>
            <person name="Kennedy P.G."/>
        </authorList>
    </citation>
    <scope>NUCLEOTIDE SEQUENCE</scope>
    <source>
        <strain evidence="2">MN1</strain>
    </source>
</reference>
<dbReference type="RefSeq" id="XP_041191863.1">
    <property type="nucleotide sequence ID" value="XM_041340367.1"/>
</dbReference>
<dbReference type="GeneID" id="64634383"/>
<dbReference type="OrthoDB" id="3241567at2759"/>
<dbReference type="EMBL" id="JABBWG010000021">
    <property type="protein sequence ID" value="KAG1814402.1"/>
    <property type="molecule type" value="Genomic_DNA"/>
</dbReference>